<dbReference type="AlphaFoldDB" id="A0AAD7XJQ9"/>
<evidence type="ECO:0000256" key="3">
    <source>
        <dbReference type="PROSITE-ProRule" id="PRU00023"/>
    </source>
</evidence>
<keyword evidence="1" id="KW-0677">Repeat</keyword>
<sequence length="204" mass="21262">MATKELLLALCLGAGVRGGPSELDYALIVACADGNAKDVRAFPAQAMFSRRCCQLLADGANVNAATDDGETPLHTAGISGSSEVAAVLVAAGASLDARVTAKQGLFMTPLTWFVHGKHDAAIRVLVDAGASVNAIVANEKGDLITALDIAILHKSDGVIDILGAANAKRYSEMSLDEVIENAPPTVRVELEKLNKKNLEDARDL</sequence>
<evidence type="ECO:0000256" key="1">
    <source>
        <dbReference type="ARBA" id="ARBA00022737"/>
    </source>
</evidence>
<name>A0AAD7XJQ9_9STRA</name>
<organism evidence="5 6">
    <name type="scientific">Chrysophaeum taylorii</name>
    <dbReference type="NCBI Taxonomy" id="2483200"/>
    <lineage>
        <taxon>Eukaryota</taxon>
        <taxon>Sar</taxon>
        <taxon>Stramenopiles</taxon>
        <taxon>Ochrophyta</taxon>
        <taxon>Pelagophyceae</taxon>
        <taxon>Pelagomonadales</taxon>
        <taxon>Pelagomonadaceae</taxon>
        <taxon>Chrysophaeum</taxon>
    </lineage>
</organism>
<dbReference type="PROSITE" id="PS50088">
    <property type="entry name" value="ANK_REPEAT"/>
    <property type="match status" value="1"/>
</dbReference>
<proteinExistence type="predicted"/>
<evidence type="ECO:0000313" key="6">
    <source>
        <dbReference type="Proteomes" id="UP001230188"/>
    </source>
</evidence>
<gene>
    <name evidence="5" type="ORF">CTAYLR_003904</name>
</gene>
<dbReference type="PANTHER" id="PTHR24161">
    <property type="entry name" value="ANK_REP_REGION DOMAIN-CONTAINING PROTEIN-RELATED"/>
    <property type="match status" value="1"/>
</dbReference>
<dbReference type="Pfam" id="PF00023">
    <property type="entry name" value="Ank"/>
    <property type="match status" value="1"/>
</dbReference>
<dbReference type="PANTHER" id="PTHR24161:SF85">
    <property type="entry name" value="PALMITOYLTRANSFERASE HIP14"/>
    <property type="match status" value="1"/>
</dbReference>
<evidence type="ECO:0000256" key="2">
    <source>
        <dbReference type="ARBA" id="ARBA00023043"/>
    </source>
</evidence>
<comment type="caution">
    <text evidence="5">The sequence shown here is derived from an EMBL/GenBank/DDBJ whole genome shotgun (WGS) entry which is preliminary data.</text>
</comment>
<dbReference type="Gene3D" id="1.25.40.20">
    <property type="entry name" value="Ankyrin repeat-containing domain"/>
    <property type="match status" value="1"/>
</dbReference>
<dbReference type="Proteomes" id="UP001230188">
    <property type="component" value="Unassembled WGS sequence"/>
</dbReference>
<dbReference type="PROSITE" id="PS50297">
    <property type="entry name" value="ANK_REP_REGION"/>
    <property type="match status" value="1"/>
</dbReference>
<evidence type="ECO:0000256" key="4">
    <source>
        <dbReference type="SAM" id="SignalP"/>
    </source>
</evidence>
<feature type="repeat" description="ANK" evidence="3">
    <location>
        <begin position="68"/>
        <end position="100"/>
    </location>
</feature>
<dbReference type="SUPFAM" id="SSF48403">
    <property type="entry name" value="Ankyrin repeat"/>
    <property type="match status" value="1"/>
</dbReference>
<protein>
    <recommendedName>
        <fullName evidence="7">Ankyrin repeat protein</fullName>
    </recommendedName>
</protein>
<reference evidence="5" key="1">
    <citation type="submission" date="2023-01" db="EMBL/GenBank/DDBJ databases">
        <title>Metagenome sequencing of chrysophaentin producing Chrysophaeum taylorii.</title>
        <authorList>
            <person name="Davison J."/>
            <person name="Bewley C."/>
        </authorList>
    </citation>
    <scope>NUCLEOTIDE SEQUENCE</scope>
    <source>
        <strain evidence="5">NIES-1699</strain>
    </source>
</reference>
<keyword evidence="2 3" id="KW-0040">ANK repeat</keyword>
<evidence type="ECO:0000313" key="5">
    <source>
        <dbReference type="EMBL" id="KAJ8600704.1"/>
    </source>
</evidence>
<keyword evidence="4" id="KW-0732">Signal</keyword>
<accession>A0AAD7XJQ9</accession>
<keyword evidence="6" id="KW-1185">Reference proteome</keyword>
<dbReference type="PRINTS" id="PR01415">
    <property type="entry name" value="ANKYRIN"/>
</dbReference>
<dbReference type="SMART" id="SM00248">
    <property type="entry name" value="ANK"/>
    <property type="match status" value="3"/>
</dbReference>
<feature type="signal peptide" evidence="4">
    <location>
        <begin position="1"/>
        <end position="18"/>
    </location>
</feature>
<evidence type="ECO:0008006" key="7">
    <source>
        <dbReference type="Google" id="ProtNLM"/>
    </source>
</evidence>
<feature type="chain" id="PRO_5041944513" description="Ankyrin repeat protein" evidence="4">
    <location>
        <begin position="19"/>
        <end position="204"/>
    </location>
</feature>
<dbReference type="InterPro" id="IPR002110">
    <property type="entry name" value="Ankyrin_rpt"/>
</dbReference>
<dbReference type="InterPro" id="IPR036770">
    <property type="entry name" value="Ankyrin_rpt-contain_sf"/>
</dbReference>
<dbReference type="EMBL" id="JAQMWT010000480">
    <property type="protein sequence ID" value="KAJ8600704.1"/>
    <property type="molecule type" value="Genomic_DNA"/>
</dbReference>